<dbReference type="GO" id="GO:0005507">
    <property type="term" value="F:copper ion binding"/>
    <property type="evidence" value="ECO:0007669"/>
    <property type="project" value="TreeGrafter"/>
</dbReference>
<dbReference type="GO" id="GO:0055070">
    <property type="term" value="P:copper ion homeostasis"/>
    <property type="evidence" value="ECO:0007669"/>
    <property type="project" value="TreeGrafter"/>
</dbReference>
<evidence type="ECO:0000259" key="14">
    <source>
        <dbReference type="PROSITE" id="PS50846"/>
    </source>
</evidence>
<comment type="subcellular location">
    <subcellularLocation>
        <location evidence="1">Cell membrane</location>
        <topology evidence="1">Multi-pass membrane protein</topology>
    </subcellularLocation>
</comment>
<dbReference type="SUPFAM" id="SSF55008">
    <property type="entry name" value="HMA, heavy metal-associated domain"/>
    <property type="match status" value="1"/>
</dbReference>
<evidence type="ECO:0000256" key="5">
    <source>
        <dbReference type="ARBA" id="ARBA00022741"/>
    </source>
</evidence>
<dbReference type="InterPro" id="IPR018303">
    <property type="entry name" value="ATPase_P-typ_P_site"/>
</dbReference>
<dbReference type="InterPro" id="IPR023299">
    <property type="entry name" value="ATPase_P-typ_cyto_dom_N"/>
</dbReference>
<dbReference type="FunFam" id="3.30.70.100:FF:000005">
    <property type="entry name" value="Copper-exporting P-type ATPase A"/>
    <property type="match status" value="1"/>
</dbReference>
<keyword evidence="6 12" id="KW-0067">ATP-binding</keyword>
<dbReference type="NCBIfam" id="TIGR01494">
    <property type="entry name" value="ATPase_P-type"/>
    <property type="match status" value="2"/>
</dbReference>
<feature type="region of interest" description="Disordered" evidence="13">
    <location>
        <begin position="1"/>
        <end position="20"/>
    </location>
</feature>
<dbReference type="InterPro" id="IPR036163">
    <property type="entry name" value="HMA_dom_sf"/>
</dbReference>
<evidence type="ECO:0000256" key="6">
    <source>
        <dbReference type="ARBA" id="ARBA00022840"/>
    </source>
</evidence>
<feature type="transmembrane region" description="Helical" evidence="12">
    <location>
        <begin position="234"/>
        <end position="256"/>
    </location>
</feature>
<dbReference type="InterPro" id="IPR027256">
    <property type="entry name" value="P-typ_ATPase_IB"/>
</dbReference>
<dbReference type="Pfam" id="PF00403">
    <property type="entry name" value="HMA"/>
    <property type="match status" value="1"/>
</dbReference>
<dbReference type="CDD" id="cd00371">
    <property type="entry name" value="HMA"/>
    <property type="match status" value="1"/>
</dbReference>
<comment type="catalytic activity">
    <reaction evidence="10">
        <text>ATP + H2O = ADP + phosphate + H(+)</text>
        <dbReference type="Rhea" id="RHEA:13065"/>
        <dbReference type="ChEBI" id="CHEBI:15377"/>
        <dbReference type="ChEBI" id="CHEBI:15378"/>
        <dbReference type="ChEBI" id="CHEBI:30616"/>
        <dbReference type="ChEBI" id="CHEBI:43474"/>
        <dbReference type="ChEBI" id="CHEBI:456216"/>
    </reaction>
</comment>
<feature type="compositionally biased region" description="Low complexity" evidence="13">
    <location>
        <begin position="114"/>
        <end position="131"/>
    </location>
</feature>
<dbReference type="Gene3D" id="3.40.1110.10">
    <property type="entry name" value="Calcium-transporting ATPase, cytoplasmic domain N"/>
    <property type="match status" value="1"/>
</dbReference>
<dbReference type="SUPFAM" id="SSF81653">
    <property type="entry name" value="Calcium ATPase, transduction domain A"/>
    <property type="match status" value="1"/>
</dbReference>
<feature type="transmembrane region" description="Helical" evidence="12">
    <location>
        <begin position="506"/>
        <end position="533"/>
    </location>
</feature>
<dbReference type="PROSITE" id="PS01229">
    <property type="entry name" value="COF_2"/>
    <property type="match status" value="1"/>
</dbReference>
<feature type="transmembrane region" description="Helical" evidence="12">
    <location>
        <begin position="268"/>
        <end position="287"/>
    </location>
</feature>
<keyword evidence="5 12" id="KW-0547">Nucleotide-binding</keyword>
<keyword evidence="4 12" id="KW-0479">Metal-binding</keyword>
<proteinExistence type="inferred from homology"/>
<dbReference type="InterPro" id="IPR023298">
    <property type="entry name" value="ATPase_P-typ_TM_dom_sf"/>
</dbReference>
<dbReference type="InterPro" id="IPR008250">
    <property type="entry name" value="ATPase_P-typ_transduc_dom_A_sf"/>
</dbReference>
<feature type="transmembrane region" description="Helical" evidence="12">
    <location>
        <begin position="903"/>
        <end position="921"/>
    </location>
</feature>
<dbReference type="Pfam" id="PF00702">
    <property type="entry name" value="Hydrolase"/>
    <property type="match status" value="1"/>
</dbReference>
<dbReference type="Gene3D" id="2.70.150.10">
    <property type="entry name" value="Calcium-transporting ATPase, cytoplasmic transduction domain A"/>
    <property type="match status" value="1"/>
</dbReference>
<reference evidence="15" key="1">
    <citation type="submission" date="2024-06" db="EMBL/GenBank/DDBJ databases">
        <title>Complete genome sequence of the cellulolytic actinobacterium, Cellulosimicrobium ES-005.</title>
        <authorList>
            <person name="Matthews C.T."/>
            <person name="Underwood K.D."/>
            <person name="Ghanchi K.M."/>
            <person name="Fields S.D."/>
            <person name="Gardner S.G."/>
        </authorList>
    </citation>
    <scope>NUCLEOTIDE SEQUENCE</scope>
    <source>
        <strain evidence="15">ES-005</strain>
    </source>
</reference>
<feature type="transmembrane region" description="Helical" evidence="12">
    <location>
        <begin position="210"/>
        <end position="228"/>
    </location>
</feature>
<evidence type="ECO:0000256" key="7">
    <source>
        <dbReference type="ARBA" id="ARBA00022967"/>
    </source>
</evidence>
<dbReference type="InterPro" id="IPR059000">
    <property type="entry name" value="ATPase_P-type_domA"/>
</dbReference>
<evidence type="ECO:0000256" key="13">
    <source>
        <dbReference type="SAM" id="MobiDB-lite"/>
    </source>
</evidence>
<dbReference type="GO" id="GO:0005524">
    <property type="term" value="F:ATP binding"/>
    <property type="evidence" value="ECO:0007669"/>
    <property type="project" value="UniProtKB-UniRule"/>
</dbReference>
<dbReference type="InterPro" id="IPR006121">
    <property type="entry name" value="HMA_dom"/>
</dbReference>
<protein>
    <recommendedName>
        <fullName evidence="11">Cation-transporting P-type ATPase B</fullName>
    </recommendedName>
</protein>
<dbReference type="Gene3D" id="3.40.50.1000">
    <property type="entry name" value="HAD superfamily/HAD-like"/>
    <property type="match status" value="1"/>
</dbReference>
<dbReference type="PROSITE" id="PS00154">
    <property type="entry name" value="ATPASE_E1_E2"/>
    <property type="match status" value="1"/>
</dbReference>
<feature type="domain" description="HMA" evidence="14">
    <location>
        <begin position="25"/>
        <end position="89"/>
    </location>
</feature>
<keyword evidence="9 12" id="KW-0472">Membrane</keyword>
<evidence type="ECO:0000256" key="4">
    <source>
        <dbReference type="ARBA" id="ARBA00022723"/>
    </source>
</evidence>
<sequence>MTAQPTPTPTTATPPGDAVDGRPFAEVDLAIGGMTCASCVARVEKRLNRVDGVTATVNLPLESAHVVLAADVTDADLVAAVEKAGYTARVTTRRDLTPVDEGSASRHHGSPPAHQGSPSAGHGSPSAGQGSTSADRGESAVGATERRDDANGEAGPTERLSGASVRTQADRDREPGGTRGTRAPDRGPSTSGRAAAGPDRGAVLLQRLRVATVLTVPVVAVSMIPALQFTGWQWVVAALALPVVTWGAWPFHTAAFRAARHGASTMDTLVSLGVVAATLWSLWALLLSGAGEPGMRMQPTLIPSRDMTGAPELYFEVAAVVTTFLLAGRYAEHRSKRRAGDALRSLLELGAKDAERVVLGPDGSPRTGADGARVTERVPVADLAAGDVFVVRPGEKVATDGVVLEGSSAVDTSLLTGEPVPVDVGPGDDVTGATVNAAGALLVRATRVGEETTLAQIGRLVTQAQTGKAPVQRLADRISAVFVPVVLVLAVATLAGWLLAGAGTQFAFTAAVAVLIIACPCALGLATPTALLVGTGRGAQLGVLIKGPEILESTRRVDTVVLDKTGTVTQGAMALEAVVTPSGRVPLDVLPAEGRAPARGDADRSRQAVDDARDALRHAGAVEALSEHPIARAVADAARRTAASSSTGGDVPVGVDGVVIGSLQAFDFRSAPGGGVEAVVRTAHSGLSLGDGGGLAARRVLVGQPSWLARAGVSPDPALDDAFAAAEASGASAVVVAWDGRARAVLVLRDPVKPTSAEAVRELRDLGLRPYLLTGDGEGAAREAARAVGIAESDVVARVLPDQKVDVVARLRREGRVVAMVGDGVNDAAALATADLGLAMGTGTDVAIEASDLTLVRGDLRSAATAIRLSRRTLRVIQQNLFWAFAYNVAAIPLAAAGLLNPMIAGAAMAASSVLVVGNSLRLRRAA</sequence>
<gene>
    <name evidence="15" type="ORF">ABRQ22_14195</name>
</gene>
<evidence type="ECO:0000256" key="12">
    <source>
        <dbReference type="RuleBase" id="RU362081"/>
    </source>
</evidence>
<dbReference type="SFLD" id="SFLDG00002">
    <property type="entry name" value="C1.7:_P-type_atpase_like"/>
    <property type="match status" value="1"/>
</dbReference>
<evidence type="ECO:0000256" key="2">
    <source>
        <dbReference type="ARBA" id="ARBA00006024"/>
    </source>
</evidence>
<dbReference type="RefSeq" id="WP_353707186.1">
    <property type="nucleotide sequence ID" value="NZ_CP159290.1"/>
</dbReference>
<dbReference type="InterPro" id="IPR044492">
    <property type="entry name" value="P_typ_ATPase_HD_dom"/>
</dbReference>
<feature type="transmembrane region" description="Helical" evidence="12">
    <location>
        <begin position="880"/>
        <end position="897"/>
    </location>
</feature>
<dbReference type="PROSITE" id="PS50846">
    <property type="entry name" value="HMA_2"/>
    <property type="match status" value="1"/>
</dbReference>
<dbReference type="Gene3D" id="3.30.70.100">
    <property type="match status" value="1"/>
</dbReference>
<dbReference type="FunFam" id="2.70.150.10:FF:000002">
    <property type="entry name" value="Copper-transporting ATPase 1, putative"/>
    <property type="match status" value="1"/>
</dbReference>
<dbReference type="SFLD" id="SFLDS00003">
    <property type="entry name" value="Haloacid_Dehalogenase"/>
    <property type="match status" value="1"/>
</dbReference>
<evidence type="ECO:0000256" key="1">
    <source>
        <dbReference type="ARBA" id="ARBA00004651"/>
    </source>
</evidence>
<evidence type="ECO:0000256" key="9">
    <source>
        <dbReference type="ARBA" id="ARBA00023136"/>
    </source>
</evidence>
<name>A0AAU8FXS3_9MICO</name>
<evidence type="ECO:0000256" key="10">
    <source>
        <dbReference type="ARBA" id="ARBA00049360"/>
    </source>
</evidence>
<dbReference type="PANTHER" id="PTHR43520">
    <property type="entry name" value="ATP7, ISOFORM B"/>
    <property type="match status" value="1"/>
</dbReference>
<dbReference type="PRINTS" id="PR00942">
    <property type="entry name" value="CUATPASEI"/>
</dbReference>
<feature type="transmembrane region" description="Helical" evidence="12">
    <location>
        <begin position="313"/>
        <end position="331"/>
    </location>
</feature>
<organism evidence="15">
    <name type="scientific">Cellulosimicrobium sp. ES-005</name>
    <dbReference type="NCBI Taxonomy" id="3163031"/>
    <lineage>
        <taxon>Bacteria</taxon>
        <taxon>Bacillati</taxon>
        <taxon>Actinomycetota</taxon>
        <taxon>Actinomycetes</taxon>
        <taxon>Micrococcales</taxon>
        <taxon>Promicromonosporaceae</taxon>
        <taxon>Cellulosimicrobium</taxon>
    </lineage>
</organism>
<feature type="transmembrane region" description="Helical" evidence="12">
    <location>
        <begin position="478"/>
        <end position="500"/>
    </location>
</feature>
<dbReference type="NCBIfam" id="TIGR01525">
    <property type="entry name" value="ATPase-IB_hvy"/>
    <property type="match status" value="1"/>
</dbReference>
<evidence type="ECO:0000256" key="8">
    <source>
        <dbReference type="ARBA" id="ARBA00022989"/>
    </source>
</evidence>
<dbReference type="SFLD" id="SFLDF00027">
    <property type="entry name" value="p-type_atpase"/>
    <property type="match status" value="1"/>
</dbReference>
<comment type="similarity">
    <text evidence="2 12">Belongs to the cation transport ATPase (P-type) (TC 3.A.3) family. Type IB subfamily.</text>
</comment>
<dbReference type="PROSITE" id="PS01047">
    <property type="entry name" value="HMA_1"/>
    <property type="match status" value="1"/>
</dbReference>
<dbReference type="PRINTS" id="PR00119">
    <property type="entry name" value="CATATPASE"/>
</dbReference>
<dbReference type="InterPro" id="IPR036412">
    <property type="entry name" value="HAD-like_sf"/>
</dbReference>
<feature type="compositionally biased region" description="Low complexity" evidence="13">
    <location>
        <begin position="1"/>
        <end position="15"/>
    </location>
</feature>
<feature type="region of interest" description="Disordered" evidence="13">
    <location>
        <begin position="92"/>
        <end position="198"/>
    </location>
</feature>
<dbReference type="Pfam" id="PF00122">
    <property type="entry name" value="E1-E2_ATPase"/>
    <property type="match status" value="1"/>
</dbReference>
<dbReference type="InterPro" id="IPR001757">
    <property type="entry name" value="P_typ_ATPase"/>
</dbReference>
<dbReference type="SUPFAM" id="SSF81665">
    <property type="entry name" value="Calcium ATPase, transmembrane domain M"/>
    <property type="match status" value="1"/>
</dbReference>
<evidence type="ECO:0000256" key="3">
    <source>
        <dbReference type="ARBA" id="ARBA00022692"/>
    </source>
</evidence>
<keyword evidence="8 12" id="KW-1133">Transmembrane helix</keyword>
<dbReference type="GO" id="GO:0043682">
    <property type="term" value="F:P-type divalent copper transporter activity"/>
    <property type="evidence" value="ECO:0007669"/>
    <property type="project" value="TreeGrafter"/>
</dbReference>
<dbReference type="AlphaFoldDB" id="A0AAU8FXS3"/>
<dbReference type="SUPFAM" id="SSF56784">
    <property type="entry name" value="HAD-like"/>
    <property type="match status" value="1"/>
</dbReference>
<dbReference type="InterPro" id="IPR017969">
    <property type="entry name" value="Heavy-metal-associated_CS"/>
</dbReference>
<dbReference type="GO" id="GO:0005886">
    <property type="term" value="C:plasma membrane"/>
    <property type="evidence" value="ECO:0007669"/>
    <property type="project" value="UniProtKB-SubCell"/>
</dbReference>
<dbReference type="EMBL" id="CP159290">
    <property type="protein sequence ID" value="XCH28750.1"/>
    <property type="molecule type" value="Genomic_DNA"/>
</dbReference>
<dbReference type="SUPFAM" id="SSF81660">
    <property type="entry name" value="Metal cation-transporting ATPase, ATP-binding domain N"/>
    <property type="match status" value="1"/>
</dbReference>
<dbReference type="InterPro" id="IPR023214">
    <property type="entry name" value="HAD_sf"/>
</dbReference>
<keyword evidence="12" id="KW-1003">Cell membrane</keyword>
<keyword evidence="3 12" id="KW-0812">Transmembrane</keyword>
<keyword evidence="7" id="KW-1278">Translocase</keyword>
<dbReference type="GO" id="GO:0016887">
    <property type="term" value="F:ATP hydrolysis activity"/>
    <property type="evidence" value="ECO:0007669"/>
    <property type="project" value="InterPro"/>
</dbReference>
<evidence type="ECO:0000256" key="11">
    <source>
        <dbReference type="ARBA" id="ARBA00074171"/>
    </source>
</evidence>
<accession>A0AAU8FXS3</accession>
<evidence type="ECO:0000313" key="15">
    <source>
        <dbReference type="EMBL" id="XCH28750.1"/>
    </source>
</evidence>
<dbReference type="PANTHER" id="PTHR43520:SF8">
    <property type="entry name" value="P-TYPE CU(+) TRANSPORTER"/>
    <property type="match status" value="1"/>
</dbReference>